<sequence length="332" mass="37101">MRFFDSVFNAFLTREQRERVSQKQWSDQVAEAARQIELESEKIPRYLPPTPASSLPSSPKMGPLSVTTSGLTSFPMTPSLSSASSSSESGSPTRSRPPTAGYSTSPRPTVKRHASIAREPISYDCLITMAEKPRRSTSDAGTQLLYPLPPLVPMEGIGKHRRAIDASSEYLSNLERNTIEALRPFIDEDTSRISRFRRDTTTPPRAYSTSPQHIDLARRQRQMQCDLERLTAELEAAELEEQQTQHIQPPRTCSSGDLARRNARAPARGLRRAHTSRERVPRAVRRSTNGRPQPVSGLTRTLKQKGQQGYKHKPMPKEALSASLETLVDGEE</sequence>
<keyword evidence="3" id="KW-1185">Reference proteome</keyword>
<name>A0A4S2MJ61_9PEZI</name>
<reference evidence="2 3" key="1">
    <citation type="submission" date="2019-04" db="EMBL/GenBank/DDBJ databases">
        <title>Comparative genomics and transcriptomics to analyze fruiting body development in filamentous ascomycetes.</title>
        <authorList>
            <consortium name="DOE Joint Genome Institute"/>
            <person name="Lutkenhaus R."/>
            <person name="Traeger S."/>
            <person name="Breuer J."/>
            <person name="Kuo A."/>
            <person name="Lipzen A."/>
            <person name="Pangilinan J."/>
            <person name="Dilworth D."/>
            <person name="Sandor L."/>
            <person name="Poggeler S."/>
            <person name="Barry K."/>
            <person name="Grigoriev I.V."/>
            <person name="Nowrousian M."/>
        </authorList>
    </citation>
    <scope>NUCLEOTIDE SEQUENCE [LARGE SCALE GENOMIC DNA]</scope>
    <source>
        <strain evidence="2 3">CBS 389.68</strain>
    </source>
</reference>
<proteinExistence type="predicted"/>
<protein>
    <submittedName>
        <fullName evidence="2">Uncharacterized protein</fullName>
    </submittedName>
</protein>
<dbReference type="AlphaFoldDB" id="A0A4S2MJ61"/>
<accession>A0A4S2MJ61</accession>
<dbReference type="OrthoDB" id="5393279at2759"/>
<feature type="compositionally biased region" description="Low complexity" evidence="1">
    <location>
        <begin position="73"/>
        <end position="99"/>
    </location>
</feature>
<feature type="region of interest" description="Disordered" evidence="1">
    <location>
        <begin position="240"/>
        <end position="332"/>
    </location>
</feature>
<organism evidence="2 3">
    <name type="scientific">Ascodesmis nigricans</name>
    <dbReference type="NCBI Taxonomy" id="341454"/>
    <lineage>
        <taxon>Eukaryota</taxon>
        <taxon>Fungi</taxon>
        <taxon>Dikarya</taxon>
        <taxon>Ascomycota</taxon>
        <taxon>Pezizomycotina</taxon>
        <taxon>Pezizomycetes</taxon>
        <taxon>Pezizales</taxon>
        <taxon>Ascodesmidaceae</taxon>
        <taxon>Ascodesmis</taxon>
    </lineage>
</organism>
<dbReference type="Proteomes" id="UP000298138">
    <property type="component" value="Unassembled WGS sequence"/>
</dbReference>
<evidence type="ECO:0000313" key="2">
    <source>
        <dbReference type="EMBL" id="TGZ76863.1"/>
    </source>
</evidence>
<dbReference type="EMBL" id="ML220164">
    <property type="protein sequence ID" value="TGZ76863.1"/>
    <property type="molecule type" value="Genomic_DNA"/>
</dbReference>
<feature type="region of interest" description="Disordered" evidence="1">
    <location>
        <begin position="39"/>
        <end position="115"/>
    </location>
</feature>
<dbReference type="InParanoid" id="A0A4S2MJ61"/>
<evidence type="ECO:0000313" key="3">
    <source>
        <dbReference type="Proteomes" id="UP000298138"/>
    </source>
</evidence>
<gene>
    <name evidence="2" type="ORF">EX30DRAFT_225886</name>
</gene>
<feature type="compositionally biased region" description="Polar residues" evidence="1">
    <location>
        <begin position="286"/>
        <end position="307"/>
    </location>
</feature>
<evidence type="ECO:0000256" key="1">
    <source>
        <dbReference type="SAM" id="MobiDB-lite"/>
    </source>
</evidence>